<dbReference type="RefSeq" id="WP_144195676.1">
    <property type="nucleotide sequence ID" value="NZ_VCIZ01000001.1"/>
</dbReference>
<name>A0ABY3ETZ8_9BURK</name>
<evidence type="ECO:0000313" key="2">
    <source>
        <dbReference type="Proteomes" id="UP000318943"/>
    </source>
</evidence>
<keyword evidence="2" id="KW-1185">Reference proteome</keyword>
<organism evidence="1 2">
    <name type="scientific">Cupriavidus campinensis</name>
    <dbReference type="NCBI Taxonomy" id="151783"/>
    <lineage>
        <taxon>Bacteria</taxon>
        <taxon>Pseudomonadati</taxon>
        <taxon>Pseudomonadota</taxon>
        <taxon>Betaproteobacteria</taxon>
        <taxon>Burkholderiales</taxon>
        <taxon>Burkholderiaceae</taxon>
        <taxon>Cupriavidus</taxon>
    </lineage>
</organism>
<dbReference type="EMBL" id="VCIZ01000001">
    <property type="protein sequence ID" value="TSP14455.1"/>
    <property type="molecule type" value="Genomic_DNA"/>
</dbReference>
<sequence length="77" mass="8464">MKYVDGQAVKVGDMVGLGSTDEGIVMCSIDTDESSAEQSADDWKFLKTGVMIDFPSMGLVHFPEEHPDLWLISRNAD</sequence>
<proteinExistence type="predicted"/>
<comment type="caution">
    <text evidence="1">The sequence shown here is derived from an EMBL/GenBank/DDBJ whole genome shotgun (WGS) entry which is preliminary data.</text>
</comment>
<dbReference type="Proteomes" id="UP000318943">
    <property type="component" value="Unassembled WGS sequence"/>
</dbReference>
<gene>
    <name evidence="1" type="ORF">FGG12_02025</name>
</gene>
<accession>A0ABY3ETZ8</accession>
<protein>
    <submittedName>
        <fullName evidence="1">Uncharacterized protein</fullName>
    </submittedName>
</protein>
<evidence type="ECO:0000313" key="1">
    <source>
        <dbReference type="EMBL" id="TSP14455.1"/>
    </source>
</evidence>
<reference evidence="1 2" key="1">
    <citation type="submission" date="2019-05" db="EMBL/GenBank/DDBJ databases">
        <title>Whole genome sequence analysis of Cupriavidus campinensis S14E4C strain.</title>
        <authorList>
            <person name="Abbaszade G."/>
            <person name="Szabo A."/>
            <person name="Toumi M."/>
            <person name="Toth E."/>
        </authorList>
    </citation>
    <scope>NUCLEOTIDE SEQUENCE [LARGE SCALE GENOMIC DNA]</scope>
    <source>
        <strain evidence="1 2">S14E4C</strain>
    </source>
</reference>